<dbReference type="RefSeq" id="WP_155598886.1">
    <property type="nucleotide sequence ID" value="NZ_RCNR01000005.1"/>
</dbReference>
<protein>
    <submittedName>
        <fullName evidence="1">DUF1697 domain-containing protein</fullName>
    </submittedName>
</protein>
<reference evidence="1 2" key="1">
    <citation type="journal article" date="2019" name="Mar. Drugs">
        <title>Comparative Genomics and CAZyme Genome Repertoires of Marine Zobellia amurskyensis KMM 3526(T) and Zobellia laminariae KMM 3676(T).</title>
        <authorList>
            <person name="Chernysheva N."/>
            <person name="Bystritskaya E."/>
            <person name="Stenkova A."/>
            <person name="Golovkin I."/>
            <person name="Nedashkovskaya O."/>
            <person name="Isaeva M."/>
        </authorList>
    </citation>
    <scope>NUCLEOTIDE SEQUENCE [LARGE SCALE GENOMIC DNA]</scope>
    <source>
        <strain evidence="1 2">KMM 3526</strain>
    </source>
</reference>
<dbReference type="Gene3D" id="3.30.70.1280">
    <property type="entry name" value="SP0830-like domains"/>
    <property type="match status" value="1"/>
</dbReference>
<dbReference type="SUPFAM" id="SSF160379">
    <property type="entry name" value="SP0830-like"/>
    <property type="match status" value="1"/>
</dbReference>
<accession>A0A7X2ZR83</accession>
<proteinExistence type="predicted"/>
<dbReference type="OrthoDB" id="9806494at2"/>
<gene>
    <name evidence="1" type="ORF">D9O36_03675</name>
</gene>
<dbReference type="InterPro" id="IPR012545">
    <property type="entry name" value="DUF1697"/>
</dbReference>
<dbReference type="EMBL" id="RCNR01000005">
    <property type="protein sequence ID" value="MUH34930.1"/>
    <property type="molecule type" value="Genomic_DNA"/>
</dbReference>
<dbReference type="Gene3D" id="3.30.70.1260">
    <property type="entry name" value="bacterial protein sp0830 like"/>
    <property type="match status" value="1"/>
</dbReference>
<evidence type="ECO:0000313" key="1">
    <source>
        <dbReference type="EMBL" id="MUH34930.1"/>
    </source>
</evidence>
<dbReference type="PIRSF" id="PIRSF008502">
    <property type="entry name" value="UCP008502"/>
    <property type="match status" value="1"/>
</dbReference>
<sequence length="179" mass="20373">MKSYIALLRGINVSGQKKVPMAELRSILTEMDFLNVKTYIQSGNVVFQSEEDSTVTLEASIAENIKSTFGFDVPVLVKTKNQFKNIFEGNPYTDLDAMGQKQVYFVLLKNPAKQEFVEVFGSERYTNEDFEITNNCVYLLCKAGYGRAKLNNNLIERKLKVEATTRNYNTMIKLLELSP</sequence>
<keyword evidence="2" id="KW-1185">Reference proteome</keyword>
<evidence type="ECO:0000313" key="2">
    <source>
        <dbReference type="Proteomes" id="UP000540519"/>
    </source>
</evidence>
<dbReference type="Pfam" id="PF08002">
    <property type="entry name" value="DUF1697"/>
    <property type="match status" value="1"/>
</dbReference>
<dbReference type="PANTHER" id="PTHR36439:SF1">
    <property type="entry name" value="DUF1697 DOMAIN-CONTAINING PROTEIN"/>
    <property type="match status" value="1"/>
</dbReference>
<comment type="caution">
    <text evidence="1">The sequence shown here is derived from an EMBL/GenBank/DDBJ whole genome shotgun (WGS) entry which is preliminary data.</text>
</comment>
<name>A0A7X2ZR83_9FLAO</name>
<organism evidence="1 2">
    <name type="scientific">Zobellia amurskyensis</name>
    <dbReference type="NCBI Taxonomy" id="248905"/>
    <lineage>
        <taxon>Bacteria</taxon>
        <taxon>Pseudomonadati</taxon>
        <taxon>Bacteroidota</taxon>
        <taxon>Flavobacteriia</taxon>
        <taxon>Flavobacteriales</taxon>
        <taxon>Flavobacteriaceae</taxon>
        <taxon>Zobellia</taxon>
    </lineage>
</organism>
<dbReference type="Proteomes" id="UP000540519">
    <property type="component" value="Unassembled WGS sequence"/>
</dbReference>
<dbReference type="AlphaFoldDB" id="A0A7X2ZR83"/>
<dbReference type="PANTHER" id="PTHR36439">
    <property type="entry name" value="BLL4334 PROTEIN"/>
    <property type="match status" value="1"/>
</dbReference>